<keyword evidence="3" id="KW-1185">Reference proteome</keyword>
<sequence length="226" mass="25308">MFNLVHMVAGLDRRGVRRYLDTGRMNTTGDMTMMNLQKIVKLLIAALYPVKGNGSVILKRPLKAMWMILVLIGFFVMSESSVFYSQLPGDAKASAIKAAPSRTTGKGRGKYEMRQSLKDEKVEASISKENTSNISEIFKNFSTGFDRLNGILFTRTSLETFEEVLLMVKNDLLELLSSGSDEKYSFGSDAADSKLATIRLVAVLIFTIHNVIRESDNQSYDEILQR</sequence>
<dbReference type="PANTHER" id="PTHR15696:SF25">
    <property type="entry name" value="OS08G0305300 PROTEIN"/>
    <property type="match status" value="1"/>
</dbReference>
<dbReference type="GO" id="GO:0000184">
    <property type="term" value="P:nuclear-transcribed mRNA catabolic process, nonsense-mediated decay"/>
    <property type="evidence" value="ECO:0007669"/>
    <property type="project" value="TreeGrafter"/>
</dbReference>
<dbReference type="GO" id="GO:0042162">
    <property type="term" value="F:telomeric DNA binding"/>
    <property type="evidence" value="ECO:0007669"/>
    <property type="project" value="TreeGrafter"/>
</dbReference>
<dbReference type="AlphaFoldDB" id="A0A2G2X6A8"/>
<dbReference type="Proteomes" id="UP000224567">
    <property type="component" value="Unassembled WGS sequence"/>
</dbReference>
<dbReference type="STRING" id="33114.A0A2G2X6A8"/>
<organism evidence="2 3">
    <name type="scientific">Capsicum baccatum</name>
    <name type="common">Peruvian pepper</name>
    <dbReference type="NCBI Taxonomy" id="33114"/>
    <lineage>
        <taxon>Eukaryota</taxon>
        <taxon>Viridiplantae</taxon>
        <taxon>Streptophyta</taxon>
        <taxon>Embryophyta</taxon>
        <taxon>Tracheophyta</taxon>
        <taxon>Spermatophyta</taxon>
        <taxon>Magnoliopsida</taxon>
        <taxon>eudicotyledons</taxon>
        <taxon>Gunneridae</taxon>
        <taxon>Pentapetalae</taxon>
        <taxon>asterids</taxon>
        <taxon>lamiids</taxon>
        <taxon>Solanales</taxon>
        <taxon>Solanaceae</taxon>
        <taxon>Solanoideae</taxon>
        <taxon>Capsiceae</taxon>
        <taxon>Capsicum</taxon>
    </lineage>
</organism>
<evidence type="ECO:0000313" key="3">
    <source>
        <dbReference type="Proteomes" id="UP000224567"/>
    </source>
</evidence>
<dbReference type="GO" id="GO:0005697">
    <property type="term" value="C:telomerase holoenzyme complex"/>
    <property type="evidence" value="ECO:0007669"/>
    <property type="project" value="TreeGrafter"/>
</dbReference>
<dbReference type="OrthoDB" id="69928at2759"/>
<dbReference type="EMBL" id="MLFT02000003">
    <property type="protein sequence ID" value="PHT53018.1"/>
    <property type="molecule type" value="Genomic_DNA"/>
</dbReference>
<dbReference type="Pfam" id="PF10373">
    <property type="entry name" value="EST1_DNA_bind"/>
    <property type="match status" value="1"/>
</dbReference>
<gene>
    <name evidence="2" type="ORF">CQW23_07480</name>
</gene>
<dbReference type="GO" id="GO:0070034">
    <property type="term" value="F:telomerase RNA binding"/>
    <property type="evidence" value="ECO:0007669"/>
    <property type="project" value="TreeGrafter"/>
</dbReference>
<name>A0A2G2X6A8_CAPBA</name>
<reference evidence="3" key="2">
    <citation type="journal article" date="2017" name="J. Anim. Genet.">
        <title>Multiple reference genome sequences of hot pepper reveal the massive evolution of plant disease resistance genes by retroduplication.</title>
        <authorList>
            <person name="Kim S."/>
            <person name="Park J."/>
            <person name="Yeom S.-I."/>
            <person name="Kim Y.-M."/>
            <person name="Seo E."/>
            <person name="Kim K.-T."/>
            <person name="Kim M.-S."/>
            <person name="Lee J.M."/>
            <person name="Cheong K."/>
            <person name="Shin H.-S."/>
            <person name="Kim S.-B."/>
            <person name="Han K."/>
            <person name="Lee J."/>
            <person name="Park M."/>
            <person name="Lee H.-A."/>
            <person name="Lee H.-Y."/>
            <person name="Lee Y."/>
            <person name="Oh S."/>
            <person name="Lee J.H."/>
            <person name="Choi E."/>
            <person name="Choi E."/>
            <person name="Lee S.E."/>
            <person name="Jeon J."/>
            <person name="Kim H."/>
            <person name="Choi G."/>
            <person name="Song H."/>
            <person name="Lee J."/>
            <person name="Lee S.-C."/>
            <person name="Kwon J.-K."/>
            <person name="Lee H.-Y."/>
            <person name="Koo N."/>
            <person name="Hong Y."/>
            <person name="Kim R.W."/>
            <person name="Kang W.-H."/>
            <person name="Huh J.H."/>
            <person name="Kang B.-C."/>
            <person name="Yang T.-J."/>
            <person name="Lee Y.-H."/>
            <person name="Bennetzen J.L."/>
            <person name="Choi D."/>
        </authorList>
    </citation>
    <scope>NUCLEOTIDE SEQUENCE [LARGE SCALE GENOMIC DNA]</scope>
    <source>
        <strain evidence="3">cv. PBC81</strain>
    </source>
</reference>
<evidence type="ECO:0000313" key="2">
    <source>
        <dbReference type="EMBL" id="PHT53018.1"/>
    </source>
</evidence>
<dbReference type="InterPro" id="IPR018834">
    <property type="entry name" value="DNA/RNA-bd_Est1-type"/>
</dbReference>
<feature type="domain" description="DNA/RNA-binding" evidence="1">
    <location>
        <begin position="114"/>
        <end position="222"/>
    </location>
</feature>
<comment type="caution">
    <text evidence="2">The sequence shown here is derived from an EMBL/GenBank/DDBJ whole genome shotgun (WGS) entry which is preliminary data.</text>
</comment>
<proteinExistence type="predicted"/>
<evidence type="ECO:0000259" key="1">
    <source>
        <dbReference type="Pfam" id="PF10373"/>
    </source>
</evidence>
<dbReference type="PANTHER" id="PTHR15696">
    <property type="entry name" value="SMG-7 SUPPRESSOR WITH MORPHOLOGICAL EFFECT ON GENITALIA PROTEIN 7"/>
    <property type="match status" value="1"/>
</dbReference>
<protein>
    <recommendedName>
        <fullName evidence="1">DNA/RNA-binding domain-containing protein</fullName>
    </recommendedName>
</protein>
<reference evidence="2 3" key="1">
    <citation type="journal article" date="2017" name="Genome Biol.">
        <title>New reference genome sequences of hot pepper reveal the massive evolution of plant disease-resistance genes by retroduplication.</title>
        <authorList>
            <person name="Kim S."/>
            <person name="Park J."/>
            <person name="Yeom S.I."/>
            <person name="Kim Y.M."/>
            <person name="Seo E."/>
            <person name="Kim K.T."/>
            <person name="Kim M.S."/>
            <person name="Lee J.M."/>
            <person name="Cheong K."/>
            <person name="Shin H.S."/>
            <person name="Kim S.B."/>
            <person name="Han K."/>
            <person name="Lee J."/>
            <person name="Park M."/>
            <person name="Lee H.A."/>
            <person name="Lee H.Y."/>
            <person name="Lee Y."/>
            <person name="Oh S."/>
            <person name="Lee J.H."/>
            <person name="Choi E."/>
            <person name="Choi E."/>
            <person name="Lee S.E."/>
            <person name="Jeon J."/>
            <person name="Kim H."/>
            <person name="Choi G."/>
            <person name="Song H."/>
            <person name="Lee J."/>
            <person name="Lee S.C."/>
            <person name="Kwon J.K."/>
            <person name="Lee H.Y."/>
            <person name="Koo N."/>
            <person name="Hong Y."/>
            <person name="Kim R.W."/>
            <person name="Kang W.H."/>
            <person name="Huh J.H."/>
            <person name="Kang B.C."/>
            <person name="Yang T.J."/>
            <person name="Lee Y.H."/>
            <person name="Bennetzen J.L."/>
            <person name="Choi D."/>
        </authorList>
    </citation>
    <scope>NUCLEOTIDE SEQUENCE [LARGE SCALE GENOMIC DNA]</scope>
    <source>
        <strain evidence="3">cv. PBC81</strain>
    </source>
</reference>
<dbReference type="InterPro" id="IPR045153">
    <property type="entry name" value="Est1/Ebs1-like"/>
</dbReference>
<accession>A0A2G2X6A8</accession>